<name>A0ABX8RGL5_9CLOT</name>
<dbReference type="EMBL" id="CP078093">
    <property type="protein sequence ID" value="QXM07492.1"/>
    <property type="molecule type" value="Genomic_DNA"/>
</dbReference>
<accession>A0ABX8RGL5</accession>
<sequence>MRRNLLALVAGVVTMVAMTGVSTACTWGVYEPEIPESIRKEL</sequence>
<evidence type="ECO:0000313" key="2">
    <source>
        <dbReference type="Proteomes" id="UP000886818"/>
    </source>
</evidence>
<dbReference type="InterPro" id="IPR009229">
    <property type="entry name" value="AgrD"/>
</dbReference>
<dbReference type="Proteomes" id="UP000886818">
    <property type="component" value="Chromosome"/>
</dbReference>
<dbReference type="NCBIfam" id="TIGR04223">
    <property type="entry name" value="quorum_AgrD"/>
    <property type="match status" value="1"/>
</dbReference>
<reference evidence="1" key="1">
    <citation type="submission" date="2021-07" db="EMBL/GenBank/DDBJ databases">
        <title>Complete genome sequence of Crassaminicella sp. 143-21, isolated from a deep-sea hydrothermal vent.</title>
        <authorList>
            <person name="Li X."/>
        </authorList>
    </citation>
    <scope>NUCLEOTIDE SEQUENCE</scope>
    <source>
        <strain evidence="1">143-21</strain>
    </source>
</reference>
<organism evidence="1 2">
    <name type="scientific">Crassaminicella indica</name>
    <dbReference type="NCBI Taxonomy" id="2855394"/>
    <lineage>
        <taxon>Bacteria</taxon>
        <taxon>Bacillati</taxon>
        <taxon>Bacillota</taxon>
        <taxon>Clostridia</taxon>
        <taxon>Eubacteriales</taxon>
        <taxon>Clostridiaceae</taxon>
        <taxon>Crassaminicella</taxon>
    </lineage>
</organism>
<gene>
    <name evidence="1" type="ORF">KVH43_12955</name>
</gene>
<dbReference type="PROSITE" id="PS51257">
    <property type="entry name" value="PROKAR_LIPOPROTEIN"/>
    <property type="match status" value="1"/>
</dbReference>
<proteinExistence type="predicted"/>
<protein>
    <submittedName>
        <fullName evidence="1">Cyclic lactone autoinducer peptide</fullName>
    </submittedName>
</protein>
<keyword evidence="2" id="KW-1185">Reference proteome</keyword>
<evidence type="ECO:0000313" key="1">
    <source>
        <dbReference type="EMBL" id="QXM07492.1"/>
    </source>
</evidence>